<accession>A0A010YYL5</accession>
<feature type="active site" description="Proton donor/acceptor" evidence="6">
    <location>
        <position position="132"/>
    </location>
</feature>
<dbReference type="NCBIfam" id="TIGR00016">
    <property type="entry name" value="ackA"/>
    <property type="match status" value="1"/>
</dbReference>
<evidence type="ECO:0000256" key="6">
    <source>
        <dbReference type="HAMAP-Rule" id="MF_00020"/>
    </source>
</evidence>
<dbReference type="InterPro" id="IPR000890">
    <property type="entry name" value="Aliphatic_acid_kin_short-chain"/>
</dbReference>
<dbReference type="Pfam" id="PF00871">
    <property type="entry name" value="Acetate_kinase"/>
    <property type="match status" value="1"/>
</dbReference>
<dbReference type="PANTHER" id="PTHR21060:SF15">
    <property type="entry name" value="ACETATE KINASE-RELATED"/>
    <property type="match status" value="1"/>
</dbReference>
<feature type="binding site" evidence="6">
    <location>
        <position position="8"/>
    </location>
    <ligand>
        <name>Mg(2+)</name>
        <dbReference type="ChEBI" id="CHEBI:18420"/>
    </ligand>
</feature>
<gene>
    <name evidence="6" type="primary">ackA</name>
    <name evidence="8" type="ORF">CryarDRAFT_1362</name>
</gene>
<dbReference type="GO" id="GO:0006085">
    <property type="term" value="P:acetyl-CoA biosynthetic process"/>
    <property type="evidence" value="ECO:0007669"/>
    <property type="project" value="UniProtKB-UniRule"/>
</dbReference>
<evidence type="ECO:0000256" key="3">
    <source>
        <dbReference type="ARBA" id="ARBA00022741"/>
    </source>
</evidence>
<dbReference type="GO" id="GO:0005737">
    <property type="term" value="C:cytoplasm"/>
    <property type="evidence" value="ECO:0007669"/>
    <property type="project" value="UniProtKB-SubCell"/>
</dbReference>
<dbReference type="EMBL" id="JFBT01000001">
    <property type="protein sequence ID" value="EXG80293.1"/>
    <property type="molecule type" value="Genomic_DNA"/>
</dbReference>
<dbReference type="PIRSF" id="PIRSF000722">
    <property type="entry name" value="Acetate_prop_kin"/>
    <property type="match status" value="1"/>
</dbReference>
<dbReference type="GO" id="GO:0005524">
    <property type="term" value="F:ATP binding"/>
    <property type="evidence" value="ECO:0007669"/>
    <property type="project" value="UniProtKB-KW"/>
</dbReference>
<organism evidence="8 9">
    <name type="scientific">Cryptosporangium arvum DSM 44712</name>
    <dbReference type="NCBI Taxonomy" id="927661"/>
    <lineage>
        <taxon>Bacteria</taxon>
        <taxon>Bacillati</taxon>
        <taxon>Actinomycetota</taxon>
        <taxon>Actinomycetes</taxon>
        <taxon>Cryptosporangiales</taxon>
        <taxon>Cryptosporangiaceae</taxon>
        <taxon>Cryptosporangium</taxon>
    </lineage>
</organism>
<feature type="binding site" evidence="6">
    <location>
        <position position="359"/>
    </location>
    <ligand>
        <name>Mg(2+)</name>
        <dbReference type="ChEBI" id="CHEBI:18420"/>
    </ligand>
</feature>
<evidence type="ECO:0000256" key="2">
    <source>
        <dbReference type="ARBA" id="ARBA00022679"/>
    </source>
</evidence>
<evidence type="ECO:0000256" key="7">
    <source>
        <dbReference type="RuleBase" id="RU003835"/>
    </source>
</evidence>
<feature type="binding site" evidence="6">
    <location>
        <begin position="305"/>
        <end position="309"/>
    </location>
    <ligand>
        <name>ATP</name>
        <dbReference type="ChEBI" id="CHEBI:30616"/>
    </ligand>
</feature>
<keyword evidence="2 6" id="KW-0808">Transferase</keyword>
<dbReference type="HAMAP" id="MF_00020">
    <property type="entry name" value="Acetate_kinase"/>
    <property type="match status" value="1"/>
</dbReference>
<dbReference type="PRINTS" id="PR00471">
    <property type="entry name" value="ACETATEKNASE"/>
</dbReference>
<dbReference type="PROSITE" id="PS01076">
    <property type="entry name" value="ACETATE_KINASE_2"/>
    <property type="match status" value="1"/>
</dbReference>
<dbReference type="PATRIC" id="fig|927661.3.peg.1337"/>
<sequence>MKPVLVVNSGSSSLKYQLISENRTIKGLIEEIGSDHARLRHDGHEETRAAKDHDDALAWMLEKLEFDELLAVGHRVVHGGTKYTGPTIVDDEVEAGIEELSPLAPLHNPVNLAGIRALRKLLPDVPQVAVFDTAFHATIPAVAATYALPLDLAETHGIRRYGFHGTSCQYVTRRANLDNLIICHLGNGASATAVRDGRSVDTSMGLSPLEGLVMGTRSGDLDPAVPFHLIRAGLDPAAIEDILTKKSGLRGLAGASDMRAVREKAANGDEDAERALDVYAYRIRKYIGAFLAVVPGVQALVFTAGVGENDWRLRAEVCGPLSHLGIELDEDANRAAVGVGEPTSIGTGPIQVLVIPTDEESEIASQAAAVV</sequence>
<comment type="function">
    <text evidence="6">Catalyzes the formation of acetyl phosphate from acetate and ATP. Can also catalyze the reverse reaction.</text>
</comment>
<reference evidence="8 9" key="1">
    <citation type="submission" date="2013-07" db="EMBL/GenBank/DDBJ databases">
        <authorList>
            <consortium name="DOE Joint Genome Institute"/>
            <person name="Eisen J."/>
            <person name="Huntemann M."/>
            <person name="Han J."/>
            <person name="Chen A."/>
            <person name="Kyrpides N."/>
            <person name="Mavromatis K."/>
            <person name="Markowitz V."/>
            <person name="Palaniappan K."/>
            <person name="Ivanova N."/>
            <person name="Schaumberg A."/>
            <person name="Pati A."/>
            <person name="Liolios K."/>
            <person name="Nordberg H.P."/>
            <person name="Cantor M.N."/>
            <person name="Hua S.X."/>
            <person name="Woyke T."/>
        </authorList>
    </citation>
    <scope>NUCLEOTIDE SEQUENCE [LARGE SCALE GENOMIC DNA]</scope>
    <source>
        <strain evidence="8 9">DSM 44712</strain>
    </source>
</reference>
<proteinExistence type="inferred from homology"/>
<keyword evidence="6" id="KW-0963">Cytoplasm</keyword>
<dbReference type="AlphaFoldDB" id="A0A010YYL5"/>
<keyword evidence="6" id="KW-0479">Metal-binding</keyword>
<dbReference type="RefSeq" id="WP_035849115.1">
    <property type="nucleotide sequence ID" value="NZ_KK073874.1"/>
</dbReference>
<name>A0A010YYL5_9ACTN</name>
<feature type="site" description="Transition state stabilizer" evidence="6">
    <location>
        <position position="164"/>
    </location>
</feature>
<dbReference type="PROSITE" id="PS01075">
    <property type="entry name" value="ACETATE_KINASE_1"/>
    <property type="match status" value="1"/>
</dbReference>
<keyword evidence="4 6" id="KW-0418">Kinase</keyword>
<comment type="pathway">
    <text evidence="6">Metabolic intermediate biosynthesis; acetyl-CoA biosynthesis; acetyl-CoA from acetate: step 1/2.</text>
</comment>
<comment type="subunit">
    <text evidence="6">Homodimer.</text>
</comment>
<dbReference type="InterPro" id="IPR043129">
    <property type="entry name" value="ATPase_NBD"/>
</dbReference>
<comment type="cofactor">
    <cofactor evidence="6">
        <name>Mg(2+)</name>
        <dbReference type="ChEBI" id="CHEBI:18420"/>
    </cofactor>
    <cofactor evidence="6">
        <name>Mn(2+)</name>
        <dbReference type="ChEBI" id="CHEBI:29035"/>
    </cofactor>
    <text evidence="6">Mg(2+). Can also accept Mn(2+).</text>
</comment>
<dbReference type="Gene3D" id="3.30.420.40">
    <property type="match status" value="2"/>
</dbReference>
<dbReference type="UniPathway" id="UPA00340">
    <property type="reaction ID" value="UER00458"/>
</dbReference>
<comment type="catalytic activity">
    <reaction evidence="6">
        <text>acetate + ATP = acetyl phosphate + ADP</text>
        <dbReference type="Rhea" id="RHEA:11352"/>
        <dbReference type="ChEBI" id="CHEBI:22191"/>
        <dbReference type="ChEBI" id="CHEBI:30089"/>
        <dbReference type="ChEBI" id="CHEBI:30616"/>
        <dbReference type="ChEBI" id="CHEBI:456216"/>
        <dbReference type="EC" id="2.7.2.1"/>
    </reaction>
</comment>
<feature type="site" description="Transition state stabilizer" evidence="6">
    <location>
        <position position="217"/>
    </location>
</feature>
<evidence type="ECO:0000256" key="1">
    <source>
        <dbReference type="ARBA" id="ARBA00008748"/>
    </source>
</evidence>
<keyword evidence="3 6" id="KW-0547">Nucleotide-binding</keyword>
<dbReference type="PANTHER" id="PTHR21060">
    <property type="entry name" value="ACETATE KINASE"/>
    <property type="match status" value="1"/>
</dbReference>
<evidence type="ECO:0000313" key="9">
    <source>
        <dbReference type="Proteomes" id="UP000021053"/>
    </source>
</evidence>
<comment type="similarity">
    <text evidence="1 6 7">Belongs to the acetokinase family.</text>
</comment>
<comment type="caution">
    <text evidence="8">The sequence shown here is derived from an EMBL/GenBank/DDBJ whole genome shotgun (WGS) entry which is preliminary data.</text>
</comment>
<dbReference type="GO" id="GO:0008776">
    <property type="term" value="F:acetate kinase activity"/>
    <property type="evidence" value="ECO:0007669"/>
    <property type="project" value="UniProtKB-UniRule"/>
</dbReference>
<comment type="subcellular location">
    <subcellularLocation>
        <location evidence="6">Cytoplasm</location>
    </subcellularLocation>
</comment>
<dbReference type="InterPro" id="IPR023865">
    <property type="entry name" value="Aliphatic_acid_kinase_CS"/>
</dbReference>
<dbReference type="EC" id="2.7.2.1" evidence="6"/>
<feature type="binding site" evidence="6">
    <location>
        <position position="75"/>
    </location>
    <ligand>
        <name>substrate</name>
    </ligand>
</feature>
<dbReference type="GO" id="GO:0000287">
    <property type="term" value="F:magnesium ion binding"/>
    <property type="evidence" value="ECO:0007669"/>
    <property type="project" value="UniProtKB-UniRule"/>
</dbReference>
<feature type="binding site" evidence="6">
    <location>
        <position position="15"/>
    </location>
    <ligand>
        <name>ATP</name>
        <dbReference type="ChEBI" id="CHEBI:30616"/>
    </ligand>
</feature>
<protein>
    <recommendedName>
        <fullName evidence="6">Acetate kinase</fullName>
        <ecNumber evidence="6">2.7.2.1</ecNumber>
    </recommendedName>
    <alternativeName>
        <fullName evidence="6">Acetokinase</fullName>
    </alternativeName>
</protein>
<evidence type="ECO:0000256" key="4">
    <source>
        <dbReference type="ARBA" id="ARBA00022777"/>
    </source>
</evidence>
<evidence type="ECO:0000256" key="5">
    <source>
        <dbReference type="ARBA" id="ARBA00022840"/>
    </source>
</evidence>
<feature type="binding site" evidence="6">
    <location>
        <begin position="257"/>
        <end position="259"/>
    </location>
    <ligand>
        <name>ATP</name>
        <dbReference type="ChEBI" id="CHEBI:30616"/>
    </ligand>
</feature>
<dbReference type="InterPro" id="IPR004372">
    <property type="entry name" value="Ac/propionate_kinase"/>
</dbReference>
<keyword evidence="5 6" id="KW-0067">ATP-binding</keyword>
<dbReference type="Proteomes" id="UP000021053">
    <property type="component" value="Unassembled WGS sequence"/>
</dbReference>
<dbReference type="OrthoDB" id="9802453at2"/>
<dbReference type="GO" id="GO:0006083">
    <property type="term" value="P:acetate metabolic process"/>
    <property type="evidence" value="ECO:0007669"/>
    <property type="project" value="TreeGrafter"/>
</dbReference>
<keyword evidence="9" id="KW-1185">Reference proteome</keyword>
<dbReference type="HOGENOM" id="CLU_020352_0_1_11"/>
<evidence type="ECO:0000313" key="8">
    <source>
        <dbReference type="EMBL" id="EXG80293.1"/>
    </source>
</evidence>
<keyword evidence="6" id="KW-0460">Magnesium</keyword>
<feature type="binding site" evidence="6">
    <location>
        <begin position="184"/>
        <end position="188"/>
    </location>
    <ligand>
        <name>ATP</name>
        <dbReference type="ChEBI" id="CHEBI:30616"/>
    </ligand>
</feature>
<dbReference type="SUPFAM" id="SSF53067">
    <property type="entry name" value="Actin-like ATPase domain"/>
    <property type="match status" value="2"/>
</dbReference>
<dbReference type="CDD" id="cd24010">
    <property type="entry name" value="ASKHA_NBD_AcK_PK"/>
    <property type="match status" value="1"/>
</dbReference>